<dbReference type="Pfam" id="PF04002">
    <property type="entry name" value="RadC"/>
    <property type="match status" value="1"/>
</dbReference>
<dbReference type="Proteomes" id="UP000010319">
    <property type="component" value="Unassembled WGS sequence"/>
</dbReference>
<evidence type="ECO:0000256" key="6">
    <source>
        <dbReference type="HAMAP-Rule" id="MF_00018"/>
    </source>
</evidence>
<keyword evidence="1" id="KW-0645">Protease</keyword>
<dbReference type="CDD" id="cd08071">
    <property type="entry name" value="MPN_DUF2466"/>
    <property type="match status" value="1"/>
</dbReference>
<keyword evidence="2" id="KW-0479">Metal-binding</keyword>
<dbReference type="InterPro" id="IPR010994">
    <property type="entry name" value="RuvA_2-like"/>
</dbReference>
<dbReference type="EMBL" id="AALC02000016">
    <property type="protein sequence ID" value="EEQ07090.1"/>
    <property type="molecule type" value="Genomic_DNA"/>
</dbReference>
<keyword evidence="4" id="KW-0862">Zinc</keyword>
<dbReference type="SUPFAM" id="SSF47781">
    <property type="entry name" value="RuvA domain 2-like"/>
    <property type="match status" value="1"/>
</dbReference>
<dbReference type="InterPro" id="IPR025657">
    <property type="entry name" value="RadC_JAB"/>
</dbReference>
<dbReference type="InterPro" id="IPR037518">
    <property type="entry name" value="MPN"/>
</dbReference>
<comment type="caution">
    <text evidence="8">The sequence shown here is derived from an EMBL/GenBank/DDBJ whole genome shotgun (WGS) entry which is preliminary data.</text>
</comment>
<reference evidence="8" key="1">
    <citation type="submission" date="2008-12" db="EMBL/GenBank/DDBJ databases">
        <title>Annotation of the Yersinia bercovieri ATCC 43970 genome.</title>
        <authorList>
            <person name="Read T.D."/>
            <person name="Akmal A."/>
            <person name="Bishop-Lilly K."/>
            <person name="Chen P.E."/>
            <person name="Cook C."/>
            <person name="Kiley M.P."/>
            <person name="Lentz S."/>
            <person name="Mateczun A."/>
            <person name="Nagarajan N."/>
            <person name="Nolan N."/>
            <person name="Osborne B.I."/>
            <person name="Pop M."/>
            <person name="Sozhamannan S."/>
            <person name="Stewart A.C."/>
            <person name="Sulakvelidze A."/>
            <person name="Thomason B."/>
            <person name="Willner K."/>
            <person name="Zwick M.E."/>
        </authorList>
    </citation>
    <scope>NUCLEOTIDE SEQUENCE [LARGE SCALE GENOMIC DNA]</scope>
    <source>
        <strain evidence="8">ATCC 43970</strain>
    </source>
</reference>
<dbReference type="Pfam" id="PF20582">
    <property type="entry name" value="UPF0758_N"/>
    <property type="match status" value="1"/>
</dbReference>
<organism evidence="8 9">
    <name type="scientific">Yersinia bercovieri ATCC 43970</name>
    <dbReference type="NCBI Taxonomy" id="349968"/>
    <lineage>
        <taxon>Bacteria</taxon>
        <taxon>Pseudomonadati</taxon>
        <taxon>Pseudomonadota</taxon>
        <taxon>Gammaproteobacteria</taxon>
        <taxon>Enterobacterales</taxon>
        <taxon>Yersiniaceae</taxon>
        <taxon>Yersinia</taxon>
    </lineage>
</organism>
<dbReference type="InterPro" id="IPR001405">
    <property type="entry name" value="UPF0758"/>
</dbReference>
<dbReference type="Gene3D" id="3.40.140.10">
    <property type="entry name" value="Cytidine Deaminase, domain 2"/>
    <property type="match status" value="1"/>
</dbReference>
<dbReference type="InterPro" id="IPR046778">
    <property type="entry name" value="UPF0758_N"/>
</dbReference>
<keyword evidence="3" id="KW-0378">Hydrolase</keyword>
<evidence type="ECO:0000256" key="2">
    <source>
        <dbReference type="ARBA" id="ARBA00022723"/>
    </source>
</evidence>
<keyword evidence="5" id="KW-0482">Metalloprotease</keyword>
<proteinExistence type="inferred from homology"/>
<dbReference type="NCBIfam" id="NF000642">
    <property type="entry name" value="PRK00024.1"/>
    <property type="match status" value="1"/>
</dbReference>
<dbReference type="SUPFAM" id="SSF102712">
    <property type="entry name" value="JAB1/MPN domain"/>
    <property type="match status" value="1"/>
</dbReference>
<name>A0ABM9Y074_YERBE</name>
<feature type="domain" description="MPN" evidence="7">
    <location>
        <begin position="127"/>
        <end position="249"/>
    </location>
</feature>
<dbReference type="HAMAP" id="MF_00018">
    <property type="entry name" value="UPF0758_YicR"/>
    <property type="match status" value="1"/>
</dbReference>
<gene>
    <name evidence="8" type="ORF">yberc0001_5080</name>
</gene>
<evidence type="ECO:0000313" key="9">
    <source>
        <dbReference type="Proteomes" id="UP000010319"/>
    </source>
</evidence>
<protein>
    <recommendedName>
        <fullName evidence="6">UPF0758 protein yberc0001_5080</fullName>
    </recommendedName>
</protein>
<evidence type="ECO:0000256" key="5">
    <source>
        <dbReference type="ARBA" id="ARBA00023049"/>
    </source>
</evidence>
<comment type="similarity">
    <text evidence="6">Belongs to the UPF0758 family. YicR subfamily.</text>
</comment>
<dbReference type="InterPro" id="IPR022820">
    <property type="entry name" value="UPF0758_YicR"/>
</dbReference>
<evidence type="ECO:0000256" key="4">
    <source>
        <dbReference type="ARBA" id="ARBA00022833"/>
    </source>
</evidence>
<dbReference type="PANTHER" id="PTHR30471">
    <property type="entry name" value="DNA REPAIR PROTEIN RADC"/>
    <property type="match status" value="1"/>
</dbReference>
<keyword evidence="9" id="KW-1185">Reference proteome</keyword>
<evidence type="ECO:0000259" key="7">
    <source>
        <dbReference type="PROSITE" id="PS50249"/>
    </source>
</evidence>
<accession>A0ABM9Y074</accession>
<dbReference type="NCBIfam" id="TIGR00608">
    <property type="entry name" value="radc"/>
    <property type="match status" value="1"/>
</dbReference>
<sequence length="249" mass="27880">MLLIMASQSIKPSVMLSALFGDYRSQGMDEWYGQSAPREKLLKYGASVLSDAELLALFLRTGIPGMHVMKMAEYLIETFGSLHGLMSADYQTLCAQKGIGASKYSQIQAIAELANRCFSSHLMQESVLLNPEVTQHFLQNILSHREREIFLVMFLDNQHRVIRHEEMFTGTISSVEVHPREIVREALKANAAALILAHNHPSGRAEPSQADRLMTQQVIKACSLLDIRVLDHLVVGRGECVSFAERGWL</sequence>
<dbReference type="InterPro" id="IPR020891">
    <property type="entry name" value="UPF0758_CS"/>
</dbReference>
<dbReference type="PANTHER" id="PTHR30471:SF3">
    <property type="entry name" value="UPF0758 PROTEIN YEES-RELATED"/>
    <property type="match status" value="1"/>
</dbReference>
<evidence type="ECO:0000256" key="1">
    <source>
        <dbReference type="ARBA" id="ARBA00022670"/>
    </source>
</evidence>
<evidence type="ECO:0000313" key="8">
    <source>
        <dbReference type="EMBL" id="EEQ07090.1"/>
    </source>
</evidence>
<dbReference type="PROSITE" id="PS01302">
    <property type="entry name" value="UPF0758"/>
    <property type="match status" value="1"/>
</dbReference>
<dbReference type="PROSITE" id="PS50249">
    <property type="entry name" value="MPN"/>
    <property type="match status" value="1"/>
</dbReference>
<evidence type="ECO:0000256" key="3">
    <source>
        <dbReference type="ARBA" id="ARBA00022801"/>
    </source>
</evidence>